<feature type="compositionally biased region" description="Polar residues" evidence="1">
    <location>
        <begin position="370"/>
        <end position="383"/>
    </location>
</feature>
<organism evidence="2 3">
    <name type="scientific">Laccaria amethystina LaAM-08-1</name>
    <dbReference type="NCBI Taxonomy" id="1095629"/>
    <lineage>
        <taxon>Eukaryota</taxon>
        <taxon>Fungi</taxon>
        <taxon>Dikarya</taxon>
        <taxon>Basidiomycota</taxon>
        <taxon>Agaricomycotina</taxon>
        <taxon>Agaricomycetes</taxon>
        <taxon>Agaricomycetidae</taxon>
        <taxon>Agaricales</taxon>
        <taxon>Agaricineae</taxon>
        <taxon>Hydnangiaceae</taxon>
        <taxon>Laccaria</taxon>
    </lineage>
</organism>
<dbReference type="PRINTS" id="PR01217">
    <property type="entry name" value="PRICHEXTENSN"/>
</dbReference>
<evidence type="ECO:0000313" key="2">
    <source>
        <dbReference type="EMBL" id="KIJ95466.1"/>
    </source>
</evidence>
<reference evidence="2 3" key="1">
    <citation type="submission" date="2014-04" db="EMBL/GenBank/DDBJ databases">
        <authorList>
            <consortium name="DOE Joint Genome Institute"/>
            <person name="Kuo A."/>
            <person name="Kohler A."/>
            <person name="Nagy L.G."/>
            <person name="Floudas D."/>
            <person name="Copeland A."/>
            <person name="Barry K.W."/>
            <person name="Cichocki N."/>
            <person name="Veneault-Fourrey C."/>
            <person name="LaButti K."/>
            <person name="Lindquist E.A."/>
            <person name="Lipzen A."/>
            <person name="Lundell T."/>
            <person name="Morin E."/>
            <person name="Murat C."/>
            <person name="Sun H."/>
            <person name="Tunlid A."/>
            <person name="Henrissat B."/>
            <person name="Grigoriev I.V."/>
            <person name="Hibbett D.S."/>
            <person name="Martin F."/>
            <person name="Nordberg H.P."/>
            <person name="Cantor M.N."/>
            <person name="Hua S.X."/>
        </authorList>
    </citation>
    <scope>NUCLEOTIDE SEQUENCE [LARGE SCALE GENOMIC DNA]</scope>
    <source>
        <strain evidence="2 3">LaAM-08-1</strain>
    </source>
</reference>
<gene>
    <name evidence="2" type="ORF">K443DRAFT_11381</name>
</gene>
<evidence type="ECO:0000256" key="1">
    <source>
        <dbReference type="SAM" id="MobiDB-lite"/>
    </source>
</evidence>
<feature type="compositionally biased region" description="Low complexity" evidence="1">
    <location>
        <begin position="24"/>
        <end position="46"/>
    </location>
</feature>
<feature type="region of interest" description="Disordered" evidence="1">
    <location>
        <begin position="24"/>
        <end position="91"/>
    </location>
</feature>
<dbReference type="HOGENOM" id="CLU_607754_0_0_1"/>
<feature type="compositionally biased region" description="Polar residues" evidence="1">
    <location>
        <begin position="236"/>
        <end position="247"/>
    </location>
</feature>
<proteinExistence type="predicted"/>
<name>A0A0C9XCL0_9AGAR</name>
<feature type="region of interest" description="Disordered" evidence="1">
    <location>
        <begin position="340"/>
        <end position="451"/>
    </location>
</feature>
<sequence length="451" mass="48642">MSQYLTPLPAKSAWSKGAAQTVLAPTPRSYSPAPSPSALPAKSAWSKDAPQTALAPTPRSYSPAPSPPAQTHSRLPSALGRGVPIKDGVSIPRGKVGAAAIKQGPVVTFGSIDDTSAPISSSPAAPPPIKSEGVKAFGTVRVKRKISLISFIAPKSRSYAPSKSAILKMFQNPSSAPSNSSPSMRSTSLPSQQPLQQGQSAPTQQSQLGSHRYAVFVPRPQQNSGPGGGPPRSPVYSRQTPNGSGPRSQGGHHSHNGQPSGMTPSPPQIQPQVQLLMPPMPSWPYPSDQHYMPQYNWYPMPSMSPVSSPPSTPSTASLPSTRLNVASNAFVPKGRAKITLRSADGQLENLTKTKTTPSSATTALPLQGSVYRQGSPGTPTRRPTSIRMETEDQRRKRLAEEEREKTRAKAEAEEKVRLEKEEAERKVKEEEERKRKEEEDEKERLRKEEEQ</sequence>
<feature type="region of interest" description="Disordered" evidence="1">
    <location>
        <begin position="171"/>
        <end position="283"/>
    </location>
</feature>
<feature type="compositionally biased region" description="Basic and acidic residues" evidence="1">
    <location>
        <begin position="388"/>
        <end position="451"/>
    </location>
</feature>
<dbReference type="OrthoDB" id="3129738at2759"/>
<dbReference type="AlphaFoldDB" id="A0A0C9XCL0"/>
<dbReference type="STRING" id="1095629.A0A0C9XCL0"/>
<feature type="region of interest" description="Disordered" evidence="1">
    <location>
        <begin position="300"/>
        <end position="321"/>
    </location>
</feature>
<keyword evidence="3" id="KW-1185">Reference proteome</keyword>
<dbReference type="EMBL" id="KN838755">
    <property type="protein sequence ID" value="KIJ95466.1"/>
    <property type="molecule type" value="Genomic_DNA"/>
</dbReference>
<accession>A0A0C9XCL0</accession>
<evidence type="ECO:0000313" key="3">
    <source>
        <dbReference type="Proteomes" id="UP000054477"/>
    </source>
</evidence>
<protein>
    <submittedName>
        <fullName evidence="2">Uncharacterized protein</fullName>
    </submittedName>
</protein>
<feature type="compositionally biased region" description="Low complexity" evidence="1">
    <location>
        <begin position="350"/>
        <end position="365"/>
    </location>
</feature>
<feature type="non-terminal residue" evidence="2">
    <location>
        <position position="451"/>
    </location>
</feature>
<reference evidence="3" key="2">
    <citation type="submission" date="2015-01" db="EMBL/GenBank/DDBJ databases">
        <title>Evolutionary Origins and Diversification of the Mycorrhizal Mutualists.</title>
        <authorList>
            <consortium name="DOE Joint Genome Institute"/>
            <consortium name="Mycorrhizal Genomics Consortium"/>
            <person name="Kohler A."/>
            <person name="Kuo A."/>
            <person name="Nagy L.G."/>
            <person name="Floudas D."/>
            <person name="Copeland A."/>
            <person name="Barry K.W."/>
            <person name="Cichocki N."/>
            <person name="Veneault-Fourrey C."/>
            <person name="LaButti K."/>
            <person name="Lindquist E.A."/>
            <person name="Lipzen A."/>
            <person name="Lundell T."/>
            <person name="Morin E."/>
            <person name="Murat C."/>
            <person name="Riley R."/>
            <person name="Ohm R."/>
            <person name="Sun H."/>
            <person name="Tunlid A."/>
            <person name="Henrissat B."/>
            <person name="Grigoriev I.V."/>
            <person name="Hibbett D.S."/>
            <person name="Martin F."/>
        </authorList>
    </citation>
    <scope>NUCLEOTIDE SEQUENCE [LARGE SCALE GENOMIC DNA]</scope>
    <source>
        <strain evidence="3">LaAM-08-1</strain>
    </source>
</reference>
<dbReference type="Proteomes" id="UP000054477">
    <property type="component" value="Unassembled WGS sequence"/>
</dbReference>
<feature type="compositionally biased region" description="Low complexity" evidence="1">
    <location>
        <begin position="173"/>
        <end position="208"/>
    </location>
</feature>